<dbReference type="Gene3D" id="2.30.30.430">
    <property type="entry name" value="Kinase associated protein B domain"/>
    <property type="match status" value="1"/>
</dbReference>
<dbReference type="Pfam" id="PF08810">
    <property type="entry name" value="KapB"/>
    <property type="match status" value="1"/>
</dbReference>
<gene>
    <name evidence="1" type="ORF">M5X16_17750</name>
    <name evidence="2" type="ORF">PC41400_13300</name>
</gene>
<reference evidence="1 4" key="2">
    <citation type="submission" date="2022-05" db="EMBL/GenBank/DDBJ databases">
        <title>Genome Sequencing of Bee-Associated Microbes.</title>
        <authorList>
            <person name="Dunlap C."/>
        </authorList>
    </citation>
    <scope>NUCLEOTIDE SEQUENCE [LARGE SCALE GENOMIC DNA]</scope>
    <source>
        <strain evidence="1 4">NRRL B-23120</strain>
    </source>
</reference>
<dbReference type="OrthoDB" id="2407789at2"/>
<keyword evidence="4" id="KW-1185">Reference proteome</keyword>
<keyword evidence="2" id="KW-0808">Transferase</keyword>
<keyword evidence="1" id="KW-0449">Lipoprotein</keyword>
<name>A0A410WW15_9BACL</name>
<evidence type="ECO:0000313" key="2">
    <source>
        <dbReference type="EMBL" id="QAV18598.1"/>
    </source>
</evidence>
<proteinExistence type="predicted"/>
<organism evidence="2 3">
    <name type="scientific">Paenibacillus chitinolyticus</name>
    <dbReference type="NCBI Taxonomy" id="79263"/>
    <lineage>
        <taxon>Bacteria</taxon>
        <taxon>Bacillati</taxon>
        <taxon>Bacillota</taxon>
        <taxon>Bacilli</taxon>
        <taxon>Bacillales</taxon>
        <taxon>Paenibacillaceae</taxon>
        <taxon>Paenibacillus</taxon>
    </lineage>
</organism>
<dbReference type="EMBL" id="JAMDMJ010000023">
    <property type="protein sequence ID" value="MCY9597610.1"/>
    <property type="molecule type" value="Genomic_DNA"/>
</dbReference>
<keyword evidence="2" id="KW-0418">Kinase</keyword>
<dbReference type="GO" id="GO:0016301">
    <property type="term" value="F:kinase activity"/>
    <property type="evidence" value="ECO:0007669"/>
    <property type="project" value="UniProtKB-KW"/>
</dbReference>
<dbReference type="Proteomes" id="UP000288943">
    <property type="component" value="Chromosome"/>
</dbReference>
<evidence type="ECO:0000313" key="3">
    <source>
        <dbReference type="Proteomes" id="UP000288943"/>
    </source>
</evidence>
<dbReference type="InterPro" id="IPR038080">
    <property type="entry name" value="KapB_sf"/>
</dbReference>
<dbReference type="RefSeq" id="WP_042228051.1">
    <property type="nucleotide sequence ID" value="NZ_CP026520.1"/>
</dbReference>
<dbReference type="SMART" id="SM01298">
    <property type="entry name" value="KapB"/>
    <property type="match status" value="1"/>
</dbReference>
<evidence type="ECO:0000313" key="1">
    <source>
        <dbReference type="EMBL" id="MCY9597610.1"/>
    </source>
</evidence>
<reference evidence="2 3" key="1">
    <citation type="submission" date="2018-01" db="EMBL/GenBank/DDBJ databases">
        <title>The whole genome sequencing and assembly of Paenibacillus chitinolyticus KCCM 41400 strain.</title>
        <authorList>
            <person name="Kim J.-Y."/>
            <person name="Park M.-K."/>
            <person name="Lee Y.-J."/>
            <person name="Yi H."/>
            <person name="Bahn Y.-S."/>
            <person name="Kim J.F."/>
            <person name="Lee D.-W."/>
        </authorList>
    </citation>
    <scope>NUCLEOTIDE SEQUENCE [LARGE SCALE GENOMIC DNA]</scope>
    <source>
        <strain evidence="2 3">KCCM 41400</strain>
    </source>
</reference>
<evidence type="ECO:0000313" key="4">
    <source>
        <dbReference type="Proteomes" id="UP001527202"/>
    </source>
</evidence>
<dbReference type="SUPFAM" id="SSF141251">
    <property type="entry name" value="Kinase-associated protein B-like"/>
    <property type="match status" value="1"/>
</dbReference>
<accession>A0A410WW15</accession>
<dbReference type="AlphaFoldDB" id="A0A410WW15"/>
<sequence length="132" mass="15023">MNYRNESTASVGDLVIASYKTGEYIGRIVEPPSNIKAAVQVLAVVKHPSQGDLHNPQQGDVPFFHQRRALAYQEIGLMPLSGIHAYHGNVPDYTLSLQQALERELNMLHQTEEWARRSIAELEELHREYFPQ</sequence>
<dbReference type="InterPro" id="IPR014916">
    <property type="entry name" value="KapB"/>
</dbReference>
<protein>
    <submittedName>
        <fullName evidence="1 2">Kinase</fullName>
    </submittedName>
</protein>
<dbReference type="KEGG" id="pchi:PC41400_13300"/>
<dbReference type="Proteomes" id="UP001527202">
    <property type="component" value="Unassembled WGS sequence"/>
</dbReference>
<dbReference type="GeneID" id="95375789"/>
<dbReference type="EMBL" id="CP026520">
    <property type="protein sequence ID" value="QAV18598.1"/>
    <property type="molecule type" value="Genomic_DNA"/>
</dbReference>